<keyword evidence="2" id="KW-1185">Reference proteome</keyword>
<gene>
    <name evidence="1" type="ORF">EAH88_03515</name>
</gene>
<dbReference type="EMBL" id="RCZO01000001">
    <property type="protein sequence ID" value="TPG11590.1"/>
    <property type="molecule type" value="Genomic_DNA"/>
</dbReference>
<sequence length="74" mass="8077">MAPIFECIIAGGPQHGLVCRRRWDSRRSAPLAMTSADGQLCLAAARRHTDATHTQFILLHPHATGEQFLTLLAA</sequence>
<accession>A0A502FDR6</accession>
<dbReference type="Proteomes" id="UP000319486">
    <property type="component" value="Unassembled WGS sequence"/>
</dbReference>
<reference evidence="1 2" key="1">
    <citation type="journal article" date="2019" name="Environ. Microbiol.">
        <title>Species interactions and distinct microbial communities in high Arctic permafrost affected cryosols are associated with the CH4 and CO2 gas fluxes.</title>
        <authorList>
            <person name="Altshuler I."/>
            <person name="Hamel J."/>
            <person name="Turney S."/>
            <person name="Magnuson E."/>
            <person name="Levesque R."/>
            <person name="Greer C."/>
            <person name="Whyte L.G."/>
        </authorList>
    </citation>
    <scope>NUCLEOTIDE SEQUENCE [LARGE SCALE GENOMIC DNA]</scope>
    <source>
        <strain evidence="1 2">S13Y</strain>
    </source>
</reference>
<dbReference type="OrthoDB" id="5957156at2"/>
<proteinExistence type="predicted"/>
<organism evidence="1 2">
    <name type="scientific">Rhodanobacter glycinis</name>
    <dbReference type="NCBI Taxonomy" id="582702"/>
    <lineage>
        <taxon>Bacteria</taxon>
        <taxon>Pseudomonadati</taxon>
        <taxon>Pseudomonadota</taxon>
        <taxon>Gammaproteobacteria</taxon>
        <taxon>Lysobacterales</taxon>
        <taxon>Rhodanobacteraceae</taxon>
        <taxon>Rhodanobacter</taxon>
    </lineage>
</organism>
<comment type="caution">
    <text evidence="1">The sequence shown here is derived from an EMBL/GenBank/DDBJ whole genome shotgun (WGS) entry which is preliminary data.</text>
</comment>
<dbReference type="AlphaFoldDB" id="A0A502FDR6"/>
<dbReference type="RefSeq" id="WP_140648999.1">
    <property type="nucleotide sequence ID" value="NZ_RCZB01000003.1"/>
</dbReference>
<evidence type="ECO:0000313" key="2">
    <source>
        <dbReference type="Proteomes" id="UP000319486"/>
    </source>
</evidence>
<name>A0A502FDR6_9GAMM</name>
<protein>
    <submittedName>
        <fullName evidence="1">Uncharacterized protein</fullName>
    </submittedName>
</protein>
<evidence type="ECO:0000313" key="1">
    <source>
        <dbReference type="EMBL" id="TPG11590.1"/>
    </source>
</evidence>